<protein>
    <submittedName>
        <fullName evidence="2">NADH dehydrogenase subunit 6</fullName>
    </submittedName>
</protein>
<keyword evidence="1" id="KW-1133">Transmembrane helix</keyword>
<feature type="transmembrane region" description="Helical" evidence="1">
    <location>
        <begin position="125"/>
        <end position="148"/>
    </location>
</feature>
<feature type="transmembrane region" description="Helical" evidence="1">
    <location>
        <begin position="86"/>
        <end position="105"/>
    </location>
</feature>
<evidence type="ECO:0000313" key="2">
    <source>
        <dbReference type="EMBL" id="AVF97060.1"/>
    </source>
</evidence>
<keyword evidence="1" id="KW-0812">Transmembrane</keyword>
<keyword evidence="2" id="KW-0496">Mitochondrion</keyword>
<gene>
    <name evidence="2" type="primary">ND6</name>
</gene>
<geneLocation type="mitochondrion" evidence="2"/>
<feature type="transmembrane region" description="Helical" evidence="1">
    <location>
        <begin position="47"/>
        <end position="66"/>
    </location>
</feature>
<dbReference type="EMBL" id="MG216927">
    <property type="protein sequence ID" value="AVF97060.1"/>
    <property type="molecule type" value="Genomic_DNA"/>
</dbReference>
<name>A0A343UQT5_9HEMI</name>
<evidence type="ECO:0000256" key="1">
    <source>
        <dbReference type="SAM" id="Phobius"/>
    </source>
</evidence>
<dbReference type="CTD" id="4541"/>
<reference evidence="2" key="1">
    <citation type="submission" date="2017-10" db="EMBL/GenBank/DDBJ databases">
        <title>Complete mitochondrial genomes of Mycopsylla fici and Mycopsylla proxima (Hemiptera: Sternorrhyncha: Psylloidea: Homotomidae), with a phylogeny of the suborder Sternorrhyncha.</title>
        <authorList>
            <person name="Duan X.-Y."/>
            <person name="Wu Y."/>
            <person name="Qian Z.-Q."/>
        </authorList>
    </citation>
    <scope>NUCLEOTIDE SEQUENCE</scope>
</reference>
<proteinExistence type="predicted"/>
<dbReference type="AlphaFoldDB" id="A0A343UQT5"/>
<accession>A0A343UQT5</accession>
<dbReference type="RefSeq" id="YP_009470632.1">
    <property type="nucleotide sequence ID" value="NC_037225.1"/>
</dbReference>
<keyword evidence="1" id="KW-0472">Membrane</keyword>
<dbReference type="GeneID" id="36278765"/>
<organism evidence="2">
    <name type="scientific">Mycopsylla proxima</name>
    <dbReference type="NCBI Taxonomy" id="1681221"/>
    <lineage>
        <taxon>Eukaryota</taxon>
        <taxon>Metazoa</taxon>
        <taxon>Ecdysozoa</taxon>
        <taxon>Arthropoda</taxon>
        <taxon>Hexapoda</taxon>
        <taxon>Insecta</taxon>
        <taxon>Pterygota</taxon>
        <taxon>Neoptera</taxon>
        <taxon>Paraneoptera</taxon>
        <taxon>Hemiptera</taxon>
        <taxon>Sternorrhyncha</taxon>
        <taxon>Psylloidea</taxon>
        <taxon>Carsidaridae</taxon>
        <taxon>Homotominae</taxon>
        <taxon>Mycopsylla</taxon>
    </lineage>
</organism>
<sequence length="159" mass="18643">MTYLMLINLLLSIIMVYSSYPILMGMMLLSLTFFFCISIRMMSSSSWISSTLFLIMIGGLMIIFLYTTSICSNQKFKTLNIKMPMIYFILCSPVLMFSKNSLIKLEETTLMDTSLKEFFKLFMPMNFYSTFFILIYLIFTLTIMINLLNFNSGPMRKKY</sequence>